<dbReference type="Proteomes" id="UP000626109">
    <property type="component" value="Unassembled WGS sequence"/>
</dbReference>
<evidence type="ECO:0000256" key="8">
    <source>
        <dbReference type="ARBA" id="ARBA00023211"/>
    </source>
</evidence>
<dbReference type="EC" id="3.1.3.16" evidence="3"/>
<dbReference type="InterPro" id="IPR001932">
    <property type="entry name" value="PPM-type_phosphatase-like_dom"/>
</dbReference>
<reference evidence="12" key="1">
    <citation type="submission" date="2021-02" db="EMBL/GenBank/DDBJ databases">
        <authorList>
            <person name="Dougan E. K."/>
            <person name="Rhodes N."/>
            <person name="Thang M."/>
            <person name="Chan C."/>
        </authorList>
    </citation>
    <scope>NUCLEOTIDE SEQUENCE</scope>
</reference>
<dbReference type="GO" id="GO:0004722">
    <property type="term" value="F:protein serine/threonine phosphatase activity"/>
    <property type="evidence" value="ECO:0007669"/>
    <property type="project" value="UniProtKB-EC"/>
</dbReference>
<evidence type="ECO:0000313" key="12">
    <source>
        <dbReference type="EMBL" id="CAE8679458.1"/>
    </source>
</evidence>
<evidence type="ECO:0000256" key="5">
    <source>
        <dbReference type="ARBA" id="ARBA00022801"/>
    </source>
</evidence>
<evidence type="ECO:0000256" key="4">
    <source>
        <dbReference type="ARBA" id="ARBA00022723"/>
    </source>
</evidence>
<evidence type="ECO:0000313" key="13">
    <source>
        <dbReference type="Proteomes" id="UP000626109"/>
    </source>
</evidence>
<dbReference type="CDD" id="cd00143">
    <property type="entry name" value="PP2Cc"/>
    <property type="match status" value="1"/>
</dbReference>
<evidence type="ECO:0000256" key="1">
    <source>
        <dbReference type="ARBA" id="ARBA00001936"/>
    </source>
</evidence>
<dbReference type="PANTHER" id="PTHR13832">
    <property type="entry name" value="PROTEIN PHOSPHATASE 2C"/>
    <property type="match status" value="1"/>
</dbReference>
<keyword evidence="6" id="KW-0460">Magnesium</keyword>
<feature type="domain" description="PPM-type phosphatase" evidence="11">
    <location>
        <begin position="29"/>
        <end position="287"/>
    </location>
</feature>
<dbReference type="PANTHER" id="PTHR13832:SF803">
    <property type="entry name" value="PROTEIN PHOSPHATASE 1G"/>
    <property type="match status" value="1"/>
</dbReference>
<evidence type="ECO:0000256" key="10">
    <source>
        <dbReference type="ARBA" id="ARBA00048336"/>
    </source>
</evidence>
<dbReference type="SUPFAM" id="SSF81606">
    <property type="entry name" value="PP2C-like"/>
    <property type="match status" value="1"/>
</dbReference>
<evidence type="ECO:0000256" key="3">
    <source>
        <dbReference type="ARBA" id="ARBA00013081"/>
    </source>
</evidence>
<name>A0A813JLL5_POLGL</name>
<dbReference type="GO" id="GO:0046872">
    <property type="term" value="F:metal ion binding"/>
    <property type="evidence" value="ECO:0007669"/>
    <property type="project" value="UniProtKB-KW"/>
</dbReference>
<comment type="similarity">
    <text evidence="2">Belongs to the PP2C family.</text>
</comment>
<dbReference type="InterPro" id="IPR015655">
    <property type="entry name" value="PP2C"/>
</dbReference>
<sequence>MVVTSSQGTFKKMVSPKVKVHPGSGTMFRYAVAETQGHRPSYEDAYATTFAGQTAAFWVFDGHRGDAAAKFAAEVFPQELGRASDELPSDQRIQNAFQAVDQKLRSHLRNPNKGRDNCAGSTVVGAFATRNEGDGTYSAKLCNCGDSRGVVIRAPDEKQTSAAHVYIRLPESLDSIRDAQNANWDKDASWLPEWPAVVETIDHKPSLWAERVRIEAAGGTVCGGRCARLDGNLAVSRGIGDFDFKCDLERSPAEQKVSCVPDIYEVKGLAPGSLTCASATIFEIPAL</sequence>
<evidence type="ECO:0000256" key="9">
    <source>
        <dbReference type="ARBA" id="ARBA00047761"/>
    </source>
</evidence>
<protein>
    <recommendedName>
        <fullName evidence="3">protein-serine/threonine phosphatase</fullName>
        <ecNumber evidence="3">3.1.3.16</ecNumber>
    </recommendedName>
</protein>
<evidence type="ECO:0000256" key="2">
    <source>
        <dbReference type="ARBA" id="ARBA00006702"/>
    </source>
</evidence>
<dbReference type="Pfam" id="PF00481">
    <property type="entry name" value="PP2C"/>
    <property type="match status" value="2"/>
</dbReference>
<organism evidence="12 13">
    <name type="scientific">Polarella glacialis</name>
    <name type="common">Dinoflagellate</name>
    <dbReference type="NCBI Taxonomy" id="89957"/>
    <lineage>
        <taxon>Eukaryota</taxon>
        <taxon>Sar</taxon>
        <taxon>Alveolata</taxon>
        <taxon>Dinophyceae</taxon>
        <taxon>Suessiales</taxon>
        <taxon>Suessiaceae</taxon>
        <taxon>Polarella</taxon>
    </lineage>
</organism>
<keyword evidence="7" id="KW-0904">Protein phosphatase</keyword>
<evidence type="ECO:0000259" key="11">
    <source>
        <dbReference type="PROSITE" id="PS51746"/>
    </source>
</evidence>
<evidence type="ECO:0000256" key="7">
    <source>
        <dbReference type="ARBA" id="ARBA00022912"/>
    </source>
</evidence>
<evidence type="ECO:0000256" key="6">
    <source>
        <dbReference type="ARBA" id="ARBA00022842"/>
    </source>
</evidence>
<gene>
    <name evidence="12" type="ORF">PGLA2088_LOCUS21367</name>
</gene>
<dbReference type="AlphaFoldDB" id="A0A813JLL5"/>
<comment type="cofactor">
    <cofactor evidence="1">
        <name>Mn(2+)</name>
        <dbReference type="ChEBI" id="CHEBI:29035"/>
    </cofactor>
</comment>
<dbReference type="EMBL" id="CAJNNW010025766">
    <property type="protein sequence ID" value="CAE8679458.1"/>
    <property type="molecule type" value="Genomic_DNA"/>
</dbReference>
<dbReference type="InterPro" id="IPR036457">
    <property type="entry name" value="PPM-type-like_dom_sf"/>
</dbReference>
<proteinExistence type="inferred from homology"/>
<dbReference type="Gene3D" id="3.60.40.10">
    <property type="entry name" value="PPM-type phosphatase domain"/>
    <property type="match status" value="1"/>
</dbReference>
<accession>A0A813JLL5</accession>
<keyword evidence="5" id="KW-0378">Hydrolase</keyword>
<comment type="caution">
    <text evidence="12">The sequence shown here is derived from an EMBL/GenBank/DDBJ whole genome shotgun (WGS) entry which is preliminary data.</text>
</comment>
<dbReference type="PROSITE" id="PS51746">
    <property type="entry name" value="PPM_2"/>
    <property type="match status" value="1"/>
</dbReference>
<comment type="catalytic activity">
    <reaction evidence="10">
        <text>O-phospho-L-threonyl-[protein] + H2O = L-threonyl-[protein] + phosphate</text>
        <dbReference type="Rhea" id="RHEA:47004"/>
        <dbReference type="Rhea" id="RHEA-COMP:11060"/>
        <dbReference type="Rhea" id="RHEA-COMP:11605"/>
        <dbReference type="ChEBI" id="CHEBI:15377"/>
        <dbReference type="ChEBI" id="CHEBI:30013"/>
        <dbReference type="ChEBI" id="CHEBI:43474"/>
        <dbReference type="ChEBI" id="CHEBI:61977"/>
        <dbReference type="EC" id="3.1.3.16"/>
    </reaction>
</comment>
<dbReference type="SMART" id="SM00332">
    <property type="entry name" value="PP2Cc"/>
    <property type="match status" value="1"/>
</dbReference>
<keyword evidence="8" id="KW-0464">Manganese</keyword>
<comment type="catalytic activity">
    <reaction evidence="9">
        <text>O-phospho-L-seryl-[protein] + H2O = L-seryl-[protein] + phosphate</text>
        <dbReference type="Rhea" id="RHEA:20629"/>
        <dbReference type="Rhea" id="RHEA-COMP:9863"/>
        <dbReference type="Rhea" id="RHEA-COMP:11604"/>
        <dbReference type="ChEBI" id="CHEBI:15377"/>
        <dbReference type="ChEBI" id="CHEBI:29999"/>
        <dbReference type="ChEBI" id="CHEBI:43474"/>
        <dbReference type="ChEBI" id="CHEBI:83421"/>
        <dbReference type="EC" id="3.1.3.16"/>
    </reaction>
</comment>
<keyword evidence="4" id="KW-0479">Metal-binding</keyword>